<evidence type="ECO:0008006" key="4">
    <source>
        <dbReference type="Google" id="ProtNLM"/>
    </source>
</evidence>
<protein>
    <recommendedName>
        <fullName evidence="4">Cna protein B-type domain protein</fullName>
    </recommendedName>
</protein>
<keyword evidence="3" id="KW-1185">Reference proteome</keyword>
<name>A0A0B7HV84_9FLAO</name>
<accession>A0A0B7HV84</accession>
<dbReference type="AlphaFoldDB" id="A0A0B7HV84"/>
<proteinExistence type="predicted"/>
<evidence type="ECO:0000313" key="3">
    <source>
        <dbReference type="Proteomes" id="UP000045051"/>
    </source>
</evidence>
<gene>
    <name evidence="2" type="ORF">CCAND38_10121</name>
</gene>
<dbReference type="Proteomes" id="UP000045051">
    <property type="component" value="Unassembled WGS sequence"/>
</dbReference>
<dbReference type="RefSeq" id="WP_052458046.1">
    <property type="nucleotide sequence ID" value="NZ_CDOH01000001.1"/>
</dbReference>
<sequence>MKVNNFFLWLCFCVSLPLIAQNDLVIKGKVIHNNQPLPGVHIQNVDKKKFVTTDTEGLFLIHGEVGNVLKFTHVGKKDLYRSVNKEDLENELLIIELKEQVVELEGVEVKETTVTAKDFLGYTPKKRTLEEKRSYANNNFWAGSGFPPINILAILNAISGKRKYYKQALKNETNLAVANYIIDNMNRFLKKDLGLDDEKISVLAYYVMENTDIHNLVKSKNDKQLEFMLTDIWVTDLSEKLKNKGK</sequence>
<feature type="chain" id="PRO_5006551912" description="Cna protein B-type domain protein" evidence="1">
    <location>
        <begin position="21"/>
        <end position="246"/>
    </location>
</feature>
<dbReference type="Pfam" id="PF13715">
    <property type="entry name" value="CarbopepD_reg_2"/>
    <property type="match status" value="1"/>
</dbReference>
<keyword evidence="1" id="KW-0732">Signal</keyword>
<dbReference type="SUPFAM" id="SSF49464">
    <property type="entry name" value="Carboxypeptidase regulatory domain-like"/>
    <property type="match status" value="1"/>
</dbReference>
<evidence type="ECO:0000313" key="2">
    <source>
        <dbReference type="EMBL" id="CEN43240.1"/>
    </source>
</evidence>
<reference evidence="2 3" key="1">
    <citation type="submission" date="2015-01" db="EMBL/GenBank/DDBJ databases">
        <authorList>
            <person name="MANFREDI Pablo"/>
        </authorList>
    </citation>
    <scope>NUCLEOTIDE SEQUENCE [LARGE SCALE GENOMIC DNA]</scope>
    <source>
        <strain evidence="2 3">CcD38</strain>
    </source>
</reference>
<dbReference type="EMBL" id="CDOI01000001">
    <property type="protein sequence ID" value="CEN43240.1"/>
    <property type="molecule type" value="Genomic_DNA"/>
</dbReference>
<feature type="signal peptide" evidence="1">
    <location>
        <begin position="1"/>
        <end position="20"/>
    </location>
</feature>
<dbReference type="InterPro" id="IPR008969">
    <property type="entry name" value="CarboxyPept-like_regulatory"/>
</dbReference>
<evidence type="ECO:0000256" key="1">
    <source>
        <dbReference type="SAM" id="SignalP"/>
    </source>
</evidence>
<organism evidence="2 3">
    <name type="scientific">Capnocytophaga canis</name>
    <dbReference type="NCBI Taxonomy" id="1848903"/>
    <lineage>
        <taxon>Bacteria</taxon>
        <taxon>Pseudomonadati</taxon>
        <taxon>Bacteroidota</taxon>
        <taxon>Flavobacteriia</taxon>
        <taxon>Flavobacteriales</taxon>
        <taxon>Flavobacteriaceae</taxon>
        <taxon>Capnocytophaga</taxon>
    </lineage>
</organism>